<name>A0A484IB93_9ARCH</name>
<gene>
    <name evidence="1" type="ORF">NFRAN_2026</name>
</gene>
<organism evidence="1 2">
    <name type="scientific">Candidatus Nitrosocosmicus franklandianus</name>
    <dbReference type="NCBI Taxonomy" id="1798806"/>
    <lineage>
        <taxon>Archaea</taxon>
        <taxon>Nitrososphaerota</taxon>
        <taxon>Nitrososphaeria</taxon>
        <taxon>Nitrososphaerales</taxon>
        <taxon>Nitrososphaeraceae</taxon>
        <taxon>Candidatus Nitrosocosmicus</taxon>
    </lineage>
</organism>
<dbReference type="EMBL" id="LR216287">
    <property type="protein sequence ID" value="VFJ14348.1"/>
    <property type="molecule type" value="Genomic_DNA"/>
</dbReference>
<dbReference type="Gene3D" id="3.30.450.20">
    <property type="entry name" value="PAS domain"/>
    <property type="match status" value="1"/>
</dbReference>
<proteinExistence type="predicted"/>
<evidence type="ECO:0000313" key="1">
    <source>
        <dbReference type="EMBL" id="VFJ14348.1"/>
    </source>
</evidence>
<dbReference type="GeneID" id="39421312"/>
<dbReference type="RefSeq" id="WP_134484584.1">
    <property type="nucleotide sequence ID" value="NZ_LR216287.1"/>
</dbReference>
<dbReference type="Proteomes" id="UP000294299">
    <property type="component" value="Chromosome NFRAN"/>
</dbReference>
<accession>A0A484IB93</accession>
<protein>
    <submittedName>
        <fullName evidence="1">Uncharacterized protein</fullName>
    </submittedName>
</protein>
<keyword evidence="2" id="KW-1185">Reference proteome</keyword>
<evidence type="ECO:0000313" key="2">
    <source>
        <dbReference type="Proteomes" id="UP000294299"/>
    </source>
</evidence>
<dbReference type="KEGG" id="nfn:NFRAN_2026"/>
<reference evidence="1 2" key="1">
    <citation type="submission" date="2019-02" db="EMBL/GenBank/DDBJ databases">
        <authorList>
            <person name="Lehtovirta-Morley E L."/>
        </authorList>
    </citation>
    <scope>NUCLEOTIDE SEQUENCE [LARGE SCALE GENOMIC DNA]</scope>
    <source>
        <strain evidence="1">NFRAN1</strain>
    </source>
</reference>
<dbReference type="AlphaFoldDB" id="A0A484IB93"/>
<sequence>MNQTTSSDSQPIINSTSFQGVIVASIEAKTLGNYLEGQVHPKFNGEIALINKNGSIIYS</sequence>